<sequence>MAYLGCSMVFTMDEEAYGFYEDIDTADDASAPHLEPSVGSSDDEASLTRCSSRIVDDNAASLLTSPPILSHRAVVTLCESLPRSRLVRLFSTSRDGASFATFMRRVRGRDSTVIVVKTSSGRIIGGYASKLWSGRNKVLSLDEQTSSANQCFLFEVRQSKSQSSSSFIPGYEEFSSSPTSTLDFNFGNLSMQDFCLKVDIIRTPASRLEQVCHLTQTYLSLSDANYTFILEDCFASGMACIDGVTLEAFSVTEFEVYAVSEN</sequence>
<evidence type="ECO:0000256" key="1">
    <source>
        <dbReference type="ARBA" id="ARBA00004173"/>
    </source>
</evidence>
<evidence type="ECO:0000256" key="4">
    <source>
        <dbReference type="ARBA" id="ARBA00040604"/>
    </source>
</evidence>
<dbReference type="PANTHER" id="PTHR23354">
    <property type="entry name" value="NUCLEOLAR PROTEIN 7/ESTROGEN RECEPTOR COACTIVATOR-RELATED"/>
    <property type="match status" value="1"/>
</dbReference>
<dbReference type="Pfam" id="PF07534">
    <property type="entry name" value="TLD"/>
    <property type="match status" value="1"/>
</dbReference>
<dbReference type="InterPro" id="IPR006571">
    <property type="entry name" value="TLDc_dom"/>
</dbReference>
<evidence type="ECO:0000259" key="5">
    <source>
        <dbReference type="PROSITE" id="PS51886"/>
    </source>
</evidence>
<comment type="caution">
    <text evidence="6">The sequence shown here is derived from an EMBL/GenBank/DDBJ whole genome shotgun (WGS) entry which is preliminary data.</text>
</comment>
<dbReference type="GO" id="GO:0005739">
    <property type="term" value="C:mitochondrion"/>
    <property type="evidence" value="ECO:0007669"/>
    <property type="project" value="UniProtKB-SubCell"/>
</dbReference>
<evidence type="ECO:0000313" key="6">
    <source>
        <dbReference type="EMBL" id="EJK52367.1"/>
    </source>
</evidence>
<feature type="domain" description="TLDc" evidence="5">
    <location>
        <begin position="62"/>
        <end position="260"/>
    </location>
</feature>
<dbReference type="AlphaFoldDB" id="K0S0G0"/>
<dbReference type="OrthoDB" id="48696at2759"/>
<dbReference type="EMBL" id="AGNL01039986">
    <property type="protein sequence ID" value="EJK52367.1"/>
    <property type="molecule type" value="Genomic_DNA"/>
</dbReference>
<reference evidence="6 7" key="1">
    <citation type="journal article" date="2012" name="Genome Biol.">
        <title>Genome and low-iron response of an oceanic diatom adapted to chronic iron limitation.</title>
        <authorList>
            <person name="Lommer M."/>
            <person name="Specht M."/>
            <person name="Roy A.S."/>
            <person name="Kraemer L."/>
            <person name="Andreson R."/>
            <person name="Gutowska M.A."/>
            <person name="Wolf J."/>
            <person name="Bergner S.V."/>
            <person name="Schilhabel M.B."/>
            <person name="Klostermeier U.C."/>
            <person name="Beiko R.G."/>
            <person name="Rosenstiel P."/>
            <person name="Hippler M."/>
            <person name="Laroche J."/>
        </authorList>
    </citation>
    <scope>NUCLEOTIDE SEQUENCE [LARGE SCALE GENOMIC DNA]</scope>
    <source>
        <strain evidence="6 7">CCMP1005</strain>
    </source>
</reference>
<dbReference type="OMA" id="SSANQCF"/>
<accession>K0S0G0</accession>
<protein>
    <recommendedName>
        <fullName evidence="4">Oxidation resistance protein 1</fullName>
    </recommendedName>
</protein>
<keyword evidence="3" id="KW-0496">Mitochondrion</keyword>
<comment type="subcellular location">
    <subcellularLocation>
        <location evidence="1">Mitochondrion</location>
    </subcellularLocation>
</comment>
<dbReference type="SMART" id="SM00584">
    <property type="entry name" value="TLDc"/>
    <property type="match status" value="1"/>
</dbReference>
<dbReference type="Proteomes" id="UP000266841">
    <property type="component" value="Unassembled WGS sequence"/>
</dbReference>
<organism evidence="6 7">
    <name type="scientific">Thalassiosira oceanica</name>
    <name type="common">Marine diatom</name>
    <dbReference type="NCBI Taxonomy" id="159749"/>
    <lineage>
        <taxon>Eukaryota</taxon>
        <taxon>Sar</taxon>
        <taxon>Stramenopiles</taxon>
        <taxon>Ochrophyta</taxon>
        <taxon>Bacillariophyta</taxon>
        <taxon>Coscinodiscophyceae</taxon>
        <taxon>Thalassiosirophycidae</taxon>
        <taxon>Thalassiosirales</taxon>
        <taxon>Thalassiosiraceae</taxon>
        <taxon>Thalassiosira</taxon>
    </lineage>
</organism>
<gene>
    <name evidence="6" type="ORF">THAOC_28362</name>
</gene>
<dbReference type="eggNOG" id="ENOG502T8IG">
    <property type="taxonomic scope" value="Eukaryota"/>
</dbReference>
<evidence type="ECO:0000256" key="2">
    <source>
        <dbReference type="ARBA" id="ARBA00009540"/>
    </source>
</evidence>
<proteinExistence type="inferred from homology"/>
<dbReference type="PANTHER" id="PTHR23354:SF62">
    <property type="entry name" value="MUSTARD, ISOFORM V"/>
    <property type="match status" value="1"/>
</dbReference>
<evidence type="ECO:0000313" key="7">
    <source>
        <dbReference type="Proteomes" id="UP000266841"/>
    </source>
</evidence>
<keyword evidence="7" id="KW-1185">Reference proteome</keyword>
<name>K0S0G0_THAOC</name>
<dbReference type="PROSITE" id="PS51886">
    <property type="entry name" value="TLDC"/>
    <property type="match status" value="1"/>
</dbReference>
<evidence type="ECO:0000256" key="3">
    <source>
        <dbReference type="ARBA" id="ARBA00023128"/>
    </source>
</evidence>
<comment type="similarity">
    <text evidence="2">Belongs to the OXR1 family.</text>
</comment>